<dbReference type="AlphaFoldDB" id="A0A2N9KB58"/>
<dbReference type="Proteomes" id="UP000239237">
    <property type="component" value="Unassembled WGS sequence"/>
</dbReference>
<dbReference type="CDD" id="cd06419">
    <property type="entry name" value="GH25_muramidase_2"/>
    <property type="match status" value="1"/>
</dbReference>
<dbReference type="Proteomes" id="UP000237923">
    <property type="component" value="Unassembled WGS sequence"/>
</dbReference>
<evidence type="ECO:0000313" key="5">
    <source>
        <dbReference type="Proteomes" id="UP000237923"/>
    </source>
</evidence>
<dbReference type="KEGG" id="lsu:A6B45_02540"/>
<keyword evidence="2" id="KW-1133">Transmembrane helix</keyword>
<keyword evidence="2" id="KW-0472">Membrane</keyword>
<evidence type="ECO:0000256" key="2">
    <source>
        <dbReference type="SAM" id="Phobius"/>
    </source>
</evidence>
<reference evidence="4 5" key="1">
    <citation type="submission" date="2018-02" db="EMBL/GenBank/DDBJ databases">
        <authorList>
            <person name="Cohen D.B."/>
            <person name="Kent A.D."/>
        </authorList>
    </citation>
    <scope>NUCLEOTIDE SEQUENCE [LARGE SCALE GENOMIC DNA]</scope>
    <source>
        <strain evidence="4 5">CECT 9216</strain>
    </source>
</reference>
<dbReference type="PANTHER" id="PTHR34135:SF2">
    <property type="entry name" value="LYSOZYME"/>
    <property type="match status" value="1"/>
</dbReference>
<feature type="transmembrane region" description="Helical" evidence="2">
    <location>
        <begin position="16"/>
        <end position="39"/>
    </location>
</feature>
<comment type="similarity">
    <text evidence="1">Belongs to the glycosyl hydrolase 25 family.</text>
</comment>
<dbReference type="GO" id="GO:0009253">
    <property type="term" value="P:peptidoglycan catabolic process"/>
    <property type="evidence" value="ECO:0007669"/>
    <property type="project" value="InterPro"/>
</dbReference>
<dbReference type="Pfam" id="PF01183">
    <property type="entry name" value="Glyco_hydro_25"/>
    <property type="match status" value="1"/>
</dbReference>
<evidence type="ECO:0000313" key="6">
    <source>
        <dbReference type="Proteomes" id="UP000239237"/>
    </source>
</evidence>
<keyword evidence="2" id="KW-0812">Transmembrane</keyword>
<evidence type="ECO:0000256" key="1">
    <source>
        <dbReference type="ARBA" id="ARBA00010646"/>
    </source>
</evidence>
<dbReference type="EMBL" id="OKQU01000001">
    <property type="protein sequence ID" value="SPE07287.1"/>
    <property type="molecule type" value="Genomic_DNA"/>
</dbReference>
<sequence>MENVFASASQYKTKKLLTFTSWLLILSGIVCSFTVWVFAKPVVTQTNTIPSGFSVQGVSINQTSNYVDFNNLVSNGVSFVYMRTTSGSSVMDSGYKSSFSRAKSAHLKVGTIHVYDASVTAATQAQYYIDNVGNNIGELPIAISVTADQISTATSKQRLASLVQILASHYNHDMIIYTTPNVQKMLSSTISKTKYWLIEDNTKNTDSKNLFIQYDEDQTIGSGLKAIKMPTTVFNGTQKQFEVYK</sequence>
<evidence type="ECO:0000313" key="3">
    <source>
        <dbReference type="EMBL" id="SPD92008.1"/>
    </source>
</evidence>
<evidence type="ECO:0000313" key="4">
    <source>
        <dbReference type="EMBL" id="SPE07287.1"/>
    </source>
</evidence>
<dbReference type="EMBL" id="OKQR01000001">
    <property type="protein sequence ID" value="SPD92008.1"/>
    <property type="molecule type" value="Genomic_DNA"/>
</dbReference>
<name>A0A2N9KB58_9LACO</name>
<accession>A0A2N9KB58</accession>
<gene>
    <name evidence="4" type="primary">lyc_2</name>
    <name evidence="3" type="ORF">LES8486_01006</name>
    <name evidence="4" type="ORF">LES9216_01153</name>
</gene>
<dbReference type="InterPro" id="IPR017853">
    <property type="entry name" value="GH"/>
</dbReference>
<dbReference type="GO" id="GO:0016052">
    <property type="term" value="P:carbohydrate catabolic process"/>
    <property type="evidence" value="ECO:0007669"/>
    <property type="project" value="TreeGrafter"/>
</dbReference>
<dbReference type="InterPro" id="IPR002053">
    <property type="entry name" value="Glyco_hydro_25"/>
</dbReference>
<proteinExistence type="inferred from homology"/>
<reference evidence="3 6" key="2">
    <citation type="submission" date="2018-02" db="EMBL/GenBank/DDBJ databases">
        <authorList>
            <person name="Rodrigo-Torres L."/>
            <person name="Arahal R. D."/>
            <person name="Lucena T."/>
        </authorList>
    </citation>
    <scope>NUCLEOTIDE SEQUENCE [LARGE SCALE GENOMIC DNA]</scope>
    <source>
        <strain evidence="3 6">CECT 8486</strain>
    </source>
</reference>
<keyword evidence="6" id="KW-1185">Reference proteome</keyword>
<dbReference type="GeneID" id="99673651"/>
<dbReference type="Gene3D" id="3.20.20.80">
    <property type="entry name" value="Glycosidases"/>
    <property type="match status" value="1"/>
</dbReference>
<keyword evidence="4" id="KW-0326">Glycosidase</keyword>
<organism evidence="4 5">
    <name type="scientific">Leuconostoc suionicum</name>
    <dbReference type="NCBI Taxonomy" id="1511761"/>
    <lineage>
        <taxon>Bacteria</taxon>
        <taxon>Bacillati</taxon>
        <taxon>Bacillota</taxon>
        <taxon>Bacilli</taxon>
        <taxon>Lactobacillales</taxon>
        <taxon>Lactobacillaceae</taxon>
        <taxon>Leuconostoc</taxon>
    </lineage>
</organism>
<dbReference type="PANTHER" id="PTHR34135">
    <property type="entry name" value="LYSOZYME"/>
    <property type="match status" value="1"/>
</dbReference>
<dbReference type="RefSeq" id="WP_072613210.1">
    <property type="nucleotide sequence ID" value="NZ_AP017935.1"/>
</dbReference>
<dbReference type="PROSITE" id="PS51904">
    <property type="entry name" value="GLYCOSYL_HYDROL_F25_2"/>
    <property type="match status" value="1"/>
</dbReference>
<keyword evidence="4" id="KW-0378">Hydrolase</keyword>
<dbReference type="GO" id="GO:0016998">
    <property type="term" value="P:cell wall macromolecule catabolic process"/>
    <property type="evidence" value="ECO:0007669"/>
    <property type="project" value="InterPro"/>
</dbReference>
<dbReference type="EC" id="3.2.1.17" evidence="4"/>
<dbReference type="SUPFAM" id="SSF51445">
    <property type="entry name" value="(Trans)glycosidases"/>
    <property type="match status" value="1"/>
</dbReference>
<protein>
    <submittedName>
        <fullName evidence="4">Autolytic lysozyme</fullName>
        <ecNumber evidence="4">3.2.1.17</ecNumber>
    </submittedName>
</protein>
<dbReference type="GO" id="GO:0003796">
    <property type="term" value="F:lysozyme activity"/>
    <property type="evidence" value="ECO:0007669"/>
    <property type="project" value="UniProtKB-EC"/>
</dbReference>